<dbReference type="Bgee" id="WBGene00013876">
    <property type="expression patterns" value="Expressed in embryo and 4 other cell types or tissues"/>
</dbReference>
<keyword evidence="7" id="KW-1185">Reference proteome</keyword>
<feature type="DNA-binding region" description="Homeobox" evidence="2">
    <location>
        <begin position="33"/>
        <end position="71"/>
    </location>
</feature>
<comment type="subcellular location">
    <subcellularLocation>
        <location evidence="1 2 3">Nucleus</location>
    </subcellularLocation>
</comment>
<dbReference type="CDD" id="cd00086">
    <property type="entry name" value="homeodomain"/>
    <property type="match status" value="1"/>
</dbReference>
<evidence type="ECO:0000256" key="1">
    <source>
        <dbReference type="ARBA" id="ARBA00004123"/>
    </source>
</evidence>
<dbReference type="IntAct" id="Q23269">
    <property type="interactions" value="2"/>
</dbReference>
<dbReference type="Proteomes" id="UP000001940">
    <property type="component" value="Chromosome V"/>
</dbReference>
<keyword evidence="2 3" id="KW-0238">DNA-binding</keyword>
<dbReference type="CTD" id="191149"/>
<dbReference type="GO" id="GO:0005667">
    <property type="term" value="C:transcription regulator complex"/>
    <property type="evidence" value="ECO:0000318"/>
    <property type="project" value="GO_Central"/>
</dbReference>
<evidence type="ECO:0000256" key="4">
    <source>
        <dbReference type="SAM" id="MobiDB-lite"/>
    </source>
</evidence>
<reference evidence="6 7" key="1">
    <citation type="journal article" date="1998" name="Science">
        <title>Genome sequence of the nematode C. elegans: a platform for investigating biology.</title>
        <authorList>
            <consortium name="The C. elegans sequencing consortium"/>
            <person name="Sulson J.E."/>
            <person name="Waterston R."/>
        </authorList>
    </citation>
    <scope>NUCLEOTIDE SEQUENCE [LARGE SCALE GENOMIC DNA]</scope>
    <source>
        <strain evidence="6 7">Bristol N2</strain>
    </source>
</reference>
<dbReference type="GO" id="GO:0000978">
    <property type="term" value="F:RNA polymerase II cis-regulatory region sequence-specific DNA binding"/>
    <property type="evidence" value="ECO:0000318"/>
    <property type="project" value="GO_Central"/>
</dbReference>
<dbReference type="PaxDb" id="6239-ZC376.4"/>
<proteinExistence type="predicted"/>
<dbReference type="GO" id="GO:0006357">
    <property type="term" value="P:regulation of transcription by RNA polymerase II"/>
    <property type="evidence" value="ECO:0000318"/>
    <property type="project" value="GO_Central"/>
</dbReference>
<dbReference type="HOGENOM" id="CLU_1103632_0_0_1"/>
<evidence type="ECO:0000256" key="3">
    <source>
        <dbReference type="RuleBase" id="RU000682"/>
    </source>
</evidence>
<dbReference type="PROSITE" id="PS50071">
    <property type="entry name" value="HOMEOBOX_2"/>
    <property type="match status" value="1"/>
</dbReference>
<feature type="domain" description="Homeobox" evidence="5">
    <location>
        <begin position="31"/>
        <end position="70"/>
    </location>
</feature>
<dbReference type="PIR" id="T27535">
    <property type="entry name" value="T27535"/>
</dbReference>
<dbReference type="RefSeq" id="NP_506511.1">
    <property type="nucleotide sequence ID" value="NM_074110.4"/>
</dbReference>
<dbReference type="Gene3D" id="1.10.10.60">
    <property type="entry name" value="Homeodomain-like"/>
    <property type="match status" value="1"/>
</dbReference>
<dbReference type="WormBase" id="ZC376.4">
    <property type="protein sequence ID" value="CE18433"/>
    <property type="gene ID" value="WBGene00013876"/>
    <property type="gene designation" value="ceh-74"/>
</dbReference>
<accession>Q23269</accession>
<dbReference type="AlphaFoldDB" id="Q23269"/>
<dbReference type="InParanoid" id="Q23269"/>
<organism evidence="6 7">
    <name type="scientific">Caenorhabditis elegans</name>
    <dbReference type="NCBI Taxonomy" id="6239"/>
    <lineage>
        <taxon>Eukaryota</taxon>
        <taxon>Metazoa</taxon>
        <taxon>Ecdysozoa</taxon>
        <taxon>Nematoda</taxon>
        <taxon>Chromadorea</taxon>
        <taxon>Rhabditida</taxon>
        <taxon>Rhabditina</taxon>
        <taxon>Rhabditomorpha</taxon>
        <taxon>Rhabditoidea</taxon>
        <taxon>Rhabditidae</taxon>
        <taxon>Peloderinae</taxon>
        <taxon>Caenorhabditis</taxon>
    </lineage>
</organism>
<feature type="region of interest" description="Disordered" evidence="4">
    <location>
        <begin position="65"/>
        <end position="85"/>
    </location>
</feature>
<sequence length="252" mass="29714">MSSKNEQTPKVPAELDPLNETIFREQMYAIYQVCQYPSKEQYAEWAQTYQIQQRRIRKWFDNRRTRDRERRKRKGDDNEDSSEISKRGRVTCGLDYKNHEEESTDDFQDDIEELDNSQFEMAKVSSIRDELKDVKSESPPVMEQSFHLRTVQHVSTPRRDRIIPESQTLFVPAGCSLDYEKWTPAEFLQWTSNFLSSAQAMDIIKSQEISGDTMESFFDDPDFRKETGMPYGPFQTIKKHAATVINRFNGYE</sequence>
<dbReference type="InterPro" id="IPR001356">
    <property type="entry name" value="HD"/>
</dbReference>
<evidence type="ECO:0000256" key="2">
    <source>
        <dbReference type="PROSITE-ProRule" id="PRU00108"/>
    </source>
</evidence>
<keyword evidence="2 3" id="KW-0371">Homeobox</keyword>
<dbReference type="SMR" id="Q23269"/>
<dbReference type="GO" id="GO:0000981">
    <property type="term" value="F:DNA-binding transcription factor activity, RNA polymerase II-specific"/>
    <property type="evidence" value="ECO:0000318"/>
    <property type="project" value="GO_Central"/>
</dbReference>
<evidence type="ECO:0000313" key="7">
    <source>
        <dbReference type="Proteomes" id="UP000001940"/>
    </source>
</evidence>
<dbReference type="GeneID" id="191149"/>
<protein>
    <submittedName>
        <fullName evidence="6">Homeobox domain-containing protein</fullName>
    </submittedName>
</protein>
<dbReference type="GO" id="GO:0005634">
    <property type="term" value="C:nucleus"/>
    <property type="evidence" value="ECO:0000318"/>
    <property type="project" value="GO_Central"/>
</dbReference>
<dbReference type="SMART" id="SM00389">
    <property type="entry name" value="HOX"/>
    <property type="match status" value="1"/>
</dbReference>
<evidence type="ECO:0000313" key="6">
    <source>
        <dbReference type="EMBL" id="CAB00886.1"/>
    </source>
</evidence>
<evidence type="ECO:0000313" key="8">
    <source>
        <dbReference type="WormBase" id="ZC376.4"/>
    </source>
</evidence>
<gene>
    <name evidence="6 8" type="primary">ceh-74</name>
    <name evidence="6" type="ORF">CELE_ZC376.4</name>
    <name evidence="8" type="ORF">ZC376.4</name>
</gene>
<dbReference type="KEGG" id="cel:CELE_ZC376.4"/>
<dbReference type="SUPFAM" id="SSF46689">
    <property type="entry name" value="Homeodomain-like"/>
    <property type="match status" value="1"/>
</dbReference>
<dbReference type="InterPro" id="IPR009057">
    <property type="entry name" value="Homeodomain-like_sf"/>
</dbReference>
<dbReference type="UCSC" id="ZC376.4">
    <property type="organism name" value="c. elegans"/>
</dbReference>
<dbReference type="FunCoup" id="Q23269">
    <property type="interactions" value="182"/>
</dbReference>
<name>Q23269_CAEEL</name>
<dbReference type="EMBL" id="BX284605">
    <property type="protein sequence ID" value="CAB00886.1"/>
    <property type="molecule type" value="Genomic_DNA"/>
</dbReference>
<dbReference type="eggNOG" id="ENOG502TKJZ">
    <property type="taxonomic scope" value="Eukaryota"/>
</dbReference>
<dbReference type="AGR" id="WB:WBGene00013876"/>
<evidence type="ECO:0000259" key="5">
    <source>
        <dbReference type="PROSITE" id="PS50071"/>
    </source>
</evidence>
<dbReference type="Pfam" id="PF00046">
    <property type="entry name" value="Homeodomain"/>
    <property type="match status" value="1"/>
</dbReference>
<dbReference type="STRING" id="6239.ZC376.4.1"/>
<keyword evidence="2 3" id="KW-0539">Nucleus</keyword>